<keyword evidence="5" id="KW-0540">Nuclease</keyword>
<proteinExistence type="inferred from homology"/>
<keyword evidence="5" id="KW-0539">Nucleus</keyword>
<evidence type="ECO:0000256" key="3">
    <source>
        <dbReference type="ARBA" id="ARBA00024564"/>
    </source>
</evidence>
<evidence type="ECO:0000256" key="5">
    <source>
        <dbReference type="RuleBase" id="RU367113"/>
    </source>
</evidence>
<feature type="compositionally biased region" description="Polar residues" evidence="6">
    <location>
        <begin position="58"/>
        <end position="73"/>
    </location>
</feature>
<keyword evidence="5" id="KW-0460">Magnesium</keyword>
<evidence type="ECO:0000313" key="9">
    <source>
        <dbReference type="Proteomes" id="UP000694387"/>
    </source>
</evidence>
<evidence type="ECO:0000259" key="7">
    <source>
        <dbReference type="Pfam" id="PF08652"/>
    </source>
</evidence>
<gene>
    <name evidence="8" type="primary">DXO</name>
</gene>
<dbReference type="GO" id="GO:0004518">
    <property type="term" value="F:nuclease activity"/>
    <property type="evidence" value="ECO:0007669"/>
    <property type="project" value="UniProtKB-KW"/>
</dbReference>
<feature type="region of interest" description="Disordered" evidence="6">
    <location>
        <begin position="1"/>
        <end position="22"/>
    </location>
</feature>
<dbReference type="GO" id="GO:0005634">
    <property type="term" value="C:nucleus"/>
    <property type="evidence" value="ECO:0007669"/>
    <property type="project" value="UniProtKB-SubCell"/>
</dbReference>
<keyword evidence="5" id="KW-0378">Hydrolase</keyword>
<dbReference type="GO" id="GO:0034353">
    <property type="term" value="F:mRNA 5'-diphosphatase activity"/>
    <property type="evidence" value="ECO:0007669"/>
    <property type="project" value="TreeGrafter"/>
</dbReference>
<dbReference type="Proteomes" id="UP000694387">
    <property type="component" value="Chromosome 8"/>
</dbReference>
<comment type="cofactor">
    <cofactor evidence="5">
        <name>Mg(2+)</name>
        <dbReference type="ChEBI" id="CHEBI:18420"/>
    </cofactor>
    <text evidence="5">Binds 2 magnesium ions.</text>
</comment>
<dbReference type="GO" id="GO:0003723">
    <property type="term" value="F:RNA binding"/>
    <property type="evidence" value="ECO:0007669"/>
    <property type="project" value="UniProtKB-KW"/>
</dbReference>
<dbReference type="InterPro" id="IPR013961">
    <property type="entry name" value="RAI1"/>
</dbReference>
<comment type="catalytic activity">
    <reaction evidence="4">
        <text>a 5'-end NAD(+)-phospho-ribonucleoside in snoRNA + H2O = a 5'-end phospho-ribonucleoside in snoRNA + NAD(+) + H(+)</text>
        <dbReference type="Rhea" id="RHEA:60892"/>
        <dbReference type="Rhea" id="RHEA-COMP:15699"/>
        <dbReference type="Rhea" id="RHEA-COMP:15700"/>
        <dbReference type="ChEBI" id="CHEBI:15377"/>
        <dbReference type="ChEBI" id="CHEBI:15378"/>
        <dbReference type="ChEBI" id="CHEBI:57540"/>
        <dbReference type="ChEBI" id="CHEBI:138282"/>
        <dbReference type="ChEBI" id="CHEBI:144029"/>
    </reaction>
    <physiologicalReaction direction="left-to-right" evidence="4">
        <dbReference type="Rhea" id="RHEA:60893"/>
    </physiologicalReaction>
</comment>
<evidence type="ECO:0000256" key="4">
    <source>
        <dbReference type="ARBA" id="ARBA00049418"/>
    </source>
</evidence>
<dbReference type="AlphaFoldDB" id="A0A9L0JHS2"/>
<comment type="catalytic activity">
    <reaction evidence="2">
        <text>a 5'-end FAD-phospho-ribonucleoside in mRNA + H2O = a 5'-end phospho-ribonucleoside in mRNA + FAD + H(+)</text>
        <dbReference type="Rhea" id="RHEA:67492"/>
        <dbReference type="Rhea" id="RHEA-COMP:15692"/>
        <dbReference type="Rhea" id="RHEA-COMP:17275"/>
        <dbReference type="ChEBI" id="CHEBI:15377"/>
        <dbReference type="ChEBI" id="CHEBI:15378"/>
        <dbReference type="ChEBI" id="CHEBI:57692"/>
        <dbReference type="ChEBI" id="CHEBI:138282"/>
        <dbReference type="ChEBI" id="CHEBI:172372"/>
    </reaction>
    <physiologicalReaction direction="left-to-right" evidence="2">
        <dbReference type="Rhea" id="RHEA:67493"/>
    </physiologicalReaction>
</comment>
<sequence length="603" mass="67352">MAGGPTECLSDGGPRECPRGREALPSVAVTPLTSCRSATVRSGTRLYTWLLSAMGGRASSNRPRGNSCTSSATAARADPGRRDRLPKRGLGRERGVRLWERCFPKRQSYRRRDCCQLGLSASPRGCHGYLTRPSKDRPLQALVPSASSVQRSPGPGDASSGSYPGTYDAGKSSEGREHENRVFRRRVVTYGLPGRLSLETSRPRDFMEPRGTKRGAGKIEVAEPRNKLPRSAPSLPTDPALYSGPFPFYRRPSELGCFSLDAQRQYHGDARALRYYSPPPTNGQGPNFDLRDGYPDRYQPRDEELQEGLDHLLRWLLEHRGQLEGGPGWLAGAIVTWRGHLTKLLTTPYERQDGWQLAASRFQGTLYLSEVETPAARVQRLARPPLLRELMYMGYKFEQYMCADKPGGSPDPSGEVNTNVAFCSVLRSRLGNHPLLFSGEVDCRDPQAPSTQPPTCYVELKTSKEMHSPGQWRSFYRHKLLKWWAQSFLPGVPNVVAGFRNPEGFVCSLKTFPTMEMFEHVRNDRDGWNPSVCMNFCAAFLSFAQNTVVQDDPRLVHLFSWEPGGPVTVSVHQDAPYAFLPMWYVEAMTQDLPSPPKTPSPKD</sequence>
<dbReference type="PANTHER" id="PTHR12395">
    <property type="entry name" value="DOM-3 RELATED"/>
    <property type="match status" value="1"/>
</dbReference>
<keyword evidence="5" id="KW-0479">Metal-binding</keyword>
<reference evidence="8" key="2">
    <citation type="submission" date="2025-08" db="UniProtKB">
        <authorList>
            <consortium name="Ensembl"/>
        </authorList>
    </citation>
    <scope>IDENTIFICATION</scope>
</reference>
<feature type="domain" description="RAI1-like" evidence="7">
    <location>
        <begin position="250"/>
        <end position="585"/>
    </location>
</feature>
<evidence type="ECO:0000256" key="1">
    <source>
        <dbReference type="ARBA" id="ARBA00006562"/>
    </source>
</evidence>
<feature type="region of interest" description="Disordered" evidence="6">
    <location>
        <begin position="56"/>
        <end position="89"/>
    </location>
</feature>
<dbReference type="PANTHER" id="PTHR12395:SF9">
    <property type="entry name" value="DECAPPING AND EXORIBONUCLEASE PROTEIN"/>
    <property type="match status" value="1"/>
</dbReference>
<dbReference type="GO" id="GO:0005829">
    <property type="term" value="C:cytosol"/>
    <property type="evidence" value="ECO:0007669"/>
    <property type="project" value="TreeGrafter"/>
</dbReference>
<comment type="subcellular location">
    <subcellularLocation>
        <location evidence="5">Nucleus</location>
    </subcellularLocation>
</comment>
<comment type="similarity">
    <text evidence="1 5">Belongs to the DXO/Dom3Z family.</text>
</comment>
<dbReference type="GO" id="GO:0046872">
    <property type="term" value="F:metal ion binding"/>
    <property type="evidence" value="ECO:0007669"/>
    <property type="project" value="UniProtKB-KW"/>
</dbReference>
<keyword evidence="5" id="KW-0547">Nucleotide-binding</keyword>
<keyword evidence="9" id="KW-1185">Reference proteome</keyword>
<dbReference type="InterPro" id="IPR039039">
    <property type="entry name" value="RAI1-like_fam"/>
</dbReference>
<dbReference type="Pfam" id="PF08652">
    <property type="entry name" value="RAI1"/>
    <property type="match status" value="1"/>
</dbReference>
<feature type="region of interest" description="Disordered" evidence="6">
    <location>
        <begin position="144"/>
        <end position="180"/>
    </location>
</feature>
<name>A0A9L0JHS2_EQUAS</name>
<evidence type="ECO:0000256" key="6">
    <source>
        <dbReference type="SAM" id="MobiDB-lite"/>
    </source>
</evidence>
<organism evidence="8 9">
    <name type="scientific">Equus asinus</name>
    <name type="common">Donkey</name>
    <name type="synonym">Equus africanus asinus</name>
    <dbReference type="NCBI Taxonomy" id="9793"/>
    <lineage>
        <taxon>Eukaryota</taxon>
        <taxon>Metazoa</taxon>
        <taxon>Chordata</taxon>
        <taxon>Craniata</taxon>
        <taxon>Vertebrata</taxon>
        <taxon>Euteleostomi</taxon>
        <taxon>Mammalia</taxon>
        <taxon>Eutheria</taxon>
        <taxon>Laurasiatheria</taxon>
        <taxon>Perissodactyla</taxon>
        <taxon>Equidae</taxon>
        <taxon>Equus</taxon>
    </lineage>
</organism>
<dbReference type="Ensembl" id="ENSEAST00005040904.1">
    <property type="protein sequence ID" value="ENSEASP00005051898.1"/>
    <property type="gene ID" value="ENSEASG00005015528.2"/>
</dbReference>
<feature type="compositionally biased region" description="Basic and acidic residues" evidence="6">
    <location>
        <begin position="13"/>
        <end position="22"/>
    </location>
</feature>
<accession>A0A9L0JHS2</accession>
<keyword evidence="5" id="KW-0694">RNA-binding</keyword>
<dbReference type="GO" id="GO:0110155">
    <property type="term" value="P:NAD-cap decapping"/>
    <property type="evidence" value="ECO:0007669"/>
    <property type="project" value="TreeGrafter"/>
</dbReference>
<protein>
    <recommendedName>
        <fullName evidence="5">Decapping nuclease</fullName>
        <ecNumber evidence="5">3.6.1.-</ecNumber>
    </recommendedName>
</protein>
<evidence type="ECO:0000313" key="8">
    <source>
        <dbReference type="Ensembl" id="ENSEASP00005051898.1"/>
    </source>
</evidence>
<reference evidence="8" key="3">
    <citation type="submission" date="2025-09" db="UniProtKB">
        <authorList>
            <consortium name="Ensembl"/>
        </authorList>
    </citation>
    <scope>IDENTIFICATION</scope>
</reference>
<dbReference type="GO" id="GO:0000166">
    <property type="term" value="F:nucleotide binding"/>
    <property type="evidence" value="ECO:0007669"/>
    <property type="project" value="UniProtKB-KW"/>
</dbReference>
<comment type="function">
    <text evidence="5">Decapping enzyme for NAD-capped RNAs: specifically hydrolyzes the nicotinamide adenine dinucleotide (NAD) cap from a subset of RNAs by removing the entire NAD moiety from the 5'-end of an NAD-capped RNA.</text>
</comment>
<evidence type="ECO:0000256" key="2">
    <source>
        <dbReference type="ARBA" id="ARBA00024458"/>
    </source>
</evidence>
<dbReference type="GeneTree" id="ENSGT00390000006425"/>
<reference evidence="8 9" key="1">
    <citation type="journal article" date="2020" name="Nat. Commun.">
        <title>Donkey genomes provide new insights into domestication and selection for coat color.</title>
        <authorList>
            <person name="Wang"/>
            <person name="C."/>
            <person name="Li"/>
            <person name="H."/>
            <person name="Guo"/>
            <person name="Y."/>
            <person name="Huang"/>
            <person name="J."/>
            <person name="Sun"/>
            <person name="Y."/>
            <person name="Min"/>
            <person name="J."/>
            <person name="Wang"/>
            <person name="J."/>
            <person name="Fang"/>
            <person name="X."/>
            <person name="Zhao"/>
            <person name="Z."/>
            <person name="Wang"/>
            <person name="S."/>
            <person name="Zhang"/>
            <person name="Y."/>
            <person name="Liu"/>
            <person name="Q."/>
            <person name="Jiang"/>
            <person name="Q."/>
            <person name="Wang"/>
            <person name="X."/>
            <person name="Guo"/>
            <person name="Y."/>
            <person name="Yang"/>
            <person name="C."/>
            <person name="Wang"/>
            <person name="Y."/>
            <person name="Tian"/>
            <person name="F."/>
            <person name="Zhuang"/>
            <person name="G."/>
            <person name="Fan"/>
            <person name="Y."/>
            <person name="Gao"/>
            <person name="Q."/>
            <person name="Li"/>
            <person name="Y."/>
            <person name="Ju"/>
            <person name="Z."/>
            <person name="Li"/>
            <person name="J."/>
            <person name="Li"/>
            <person name="R."/>
            <person name="Hou"/>
            <person name="M."/>
            <person name="Yang"/>
            <person name="G."/>
            <person name="Liu"/>
            <person name="G."/>
            <person name="Liu"/>
            <person name="W."/>
            <person name="Guo"/>
            <person name="J."/>
            <person name="Pan"/>
            <person name="S."/>
            <person name="Fan"/>
            <person name="G."/>
            <person name="Zhang"/>
            <person name="W."/>
            <person name="Zhang"/>
            <person name="R."/>
            <person name="Yu"/>
            <person name="J."/>
            <person name="Zhang"/>
            <person name="X."/>
            <person name="Yin"/>
            <person name="Q."/>
            <person name="Ji"/>
            <person name="C."/>
            <person name="Jin"/>
            <person name="Y."/>
            <person name="Yue"/>
            <person name="G."/>
            <person name="Liu"/>
            <person name="M."/>
            <person name="Xu"/>
            <person name="J."/>
            <person name="Liu"/>
            <person name="S."/>
            <person name="Jordana"/>
            <person name="J."/>
            <person name="Noce"/>
            <person name="A."/>
            <person name="Amills"/>
            <person name="M."/>
            <person name="Wu"/>
            <person name="D.D."/>
            <person name="Li"/>
            <person name="S."/>
            <person name="Zhou"/>
            <person name="X. and Zhong"/>
            <person name="J."/>
        </authorList>
    </citation>
    <scope>NUCLEOTIDE SEQUENCE [LARGE SCALE GENOMIC DNA]</scope>
</reference>
<dbReference type="GO" id="GO:0000956">
    <property type="term" value="P:nuclear-transcribed mRNA catabolic process"/>
    <property type="evidence" value="ECO:0007669"/>
    <property type="project" value="TreeGrafter"/>
</dbReference>
<dbReference type="EC" id="3.6.1.-" evidence="5"/>
<comment type="catalytic activity">
    <reaction evidence="3">
        <text>a 5'-end CoA-ribonucleoside in mRNA + H2O = 3'-dephospho-CoA + a 5'-end phospho-ribonucleoside in mRNA + H(+)</text>
        <dbReference type="Rhea" id="RHEA:67496"/>
        <dbReference type="Rhea" id="RHEA-COMP:15692"/>
        <dbReference type="Rhea" id="RHEA-COMP:17276"/>
        <dbReference type="ChEBI" id="CHEBI:15377"/>
        <dbReference type="ChEBI" id="CHEBI:15378"/>
        <dbReference type="ChEBI" id="CHEBI:57328"/>
        <dbReference type="ChEBI" id="CHEBI:138282"/>
        <dbReference type="ChEBI" id="CHEBI:172371"/>
    </reaction>
    <physiologicalReaction direction="left-to-right" evidence="3">
        <dbReference type="Rhea" id="RHEA:67497"/>
    </physiologicalReaction>
</comment>
<feature type="compositionally biased region" description="Basic and acidic residues" evidence="6">
    <location>
        <begin position="171"/>
        <end position="180"/>
    </location>
</feature>